<keyword evidence="2" id="KW-0472">Membrane</keyword>
<evidence type="ECO:0000313" key="3">
    <source>
        <dbReference type="EMBL" id="MET4580827.1"/>
    </source>
</evidence>
<sequence length="174" mass="18583">MGLVLLAFVAFVAAVVIVNYLLTAVPLAALFRKTGVEPWKAWVPVLNTYTWLRLGGQNGNWAWASFVPYGSVVTSVFLYVGMHRTGRAFGKGTGFLVLGIVLPWVWLFVLGFGRAEYRPHTLTVEGYKPPLVGHGSPTSALDGAATSGTALPGAALPGTPPEYLATPYAPPREP</sequence>
<reference evidence="3 4" key="1">
    <citation type="submission" date="2024-06" db="EMBL/GenBank/DDBJ databases">
        <title>Sorghum-associated microbial communities from plants grown in Nebraska, USA.</title>
        <authorList>
            <person name="Schachtman D."/>
        </authorList>
    </citation>
    <scope>NUCLEOTIDE SEQUENCE [LARGE SCALE GENOMIC DNA]</scope>
    <source>
        <strain evidence="3 4">2857</strain>
    </source>
</reference>
<accession>A0ABV2QJZ0</accession>
<dbReference type="EMBL" id="JBEPSJ010000001">
    <property type="protein sequence ID" value="MET4580827.1"/>
    <property type="molecule type" value="Genomic_DNA"/>
</dbReference>
<comment type="caution">
    <text evidence="3">The sequence shown here is derived from an EMBL/GenBank/DDBJ whole genome shotgun (WGS) entry which is preliminary data.</text>
</comment>
<feature type="transmembrane region" description="Helical" evidence="2">
    <location>
        <begin position="94"/>
        <end position="113"/>
    </location>
</feature>
<feature type="transmembrane region" description="Helical" evidence="2">
    <location>
        <begin position="61"/>
        <end position="82"/>
    </location>
</feature>
<gene>
    <name evidence="3" type="ORF">ABIE21_000317</name>
</gene>
<dbReference type="InterPro" id="IPR043739">
    <property type="entry name" value="DUF5684"/>
</dbReference>
<dbReference type="Proteomes" id="UP001549257">
    <property type="component" value="Unassembled WGS sequence"/>
</dbReference>
<proteinExistence type="predicted"/>
<keyword evidence="2" id="KW-1133">Transmembrane helix</keyword>
<dbReference type="RefSeq" id="WP_354023035.1">
    <property type="nucleotide sequence ID" value="NZ_JBEPSJ010000001.1"/>
</dbReference>
<evidence type="ECO:0000256" key="1">
    <source>
        <dbReference type="SAM" id="MobiDB-lite"/>
    </source>
</evidence>
<organism evidence="3 4">
    <name type="scientific">Conyzicola nivalis</name>
    <dbReference type="NCBI Taxonomy" id="1477021"/>
    <lineage>
        <taxon>Bacteria</taxon>
        <taxon>Bacillati</taxon>
        <taxon>Actinomycetota</taxon>
        <taxon>Actinomycetes</taxon>
        <taxon>Micrococcales</taxon>
        <taxon>Microbacteriaceae</taxon>
        <taxon>Conyzicola</taxon>
    </lineage>
</organism>
<keyword evidence="2" id="KW-0812">Transmembrane</keyword>
<dbReference type="Pfam" id="PF18936">
    <property type="entry name" value="DUF5684"/>
    <property type="match status" value="1"/>
</dbReference>
<name>A0ABV2QJZ0_9MICO</name>
<feature type="compositionally biased region" description="Low complexity" evidence="1">
    <location>
        <begin position="148"/>
        <end position="157"/>
    </location>
</feature>
<evidence type="ECO:0000313" key="4">
    <source>
        <dbReference type="Proteomes" id="UP001549257"/>
    </source>
</evidence>
<keyword evidence="4" id="KW-1185">Reference proteome</keyword>
<evidence type="ECO:0000256" key="2">
    <source>
        <dbReference type="SAM" id="Phobius"/>
    </source>
</evidence>
<feature type="region of interest" description="Disordered" evidence="1">
    <location>
        <begin position="138"/>
        <end position="174"/>
    </location>
</feature>
<protein>
    <submittedName>
        <fullName evidence="3">Uncharacterized protein</fullName>
    </submittedName>
</protein>